<dbReference type="RefSeq" id="XP_044935961.1">
    <property type="nucleotide sequence ID" value="XM_045080026.1"/>
</dbReference>
<evidence type="ECO:0000313" key="3">
    <source>
        <dbReference type="RefSeq" id="XP_044935959.1"/>
    </source>
</evidence>
<name>A0A8U0S410_MUSPF</name>
<feature type="region of interest" description="Disordered" evidence="1">
    <location>
        <begin position="34"/>
        <end position="61"/>
    </location>
</feature>
<evidence type="ECO:0000313" key="6">
    <source>
        <dbReference type="RefSeq" id="XP_044935962.1"/>
    </source>
</evidence>
<protein>
    <submittedName>
        <fullName evidence="3 4">FERM domain-containing protein 1 isoform X1</fullName>
    </submittedName>
</protein>
<feature type="region of interest" description="Disordered" evidence="1">
    <location>
        <begin position="307"/>
        <end position="330"/>
    </location>
</feature>
<proteinExistence type="predicted"/>
<evidence type="ECO:0000313" key="2">
    <source>
        <dbReference type="Proteomes" id="UP000000715"/>
    </source>
</evidence>
<feature type="region of interest" description="Disordered" evidence="1">
    <location>
        <begin position="247"/>
        <end position="271"/>
    </location>
</feature>
<dbReference type="RefSeq" id="XP_044935962.1">
    <property type="nucleotide sequence ID" value="XM_045080027.1"/>
</dbReference>
<dbReference type="RefSeq" id="XP_044935963.1">
    <property type="nucleotide sequence ID" value="XM_045080028.1"/>
</dbReference>
<evidence type="ECO:0000313" key="7">
    <source>
        <dbReference type="RefSeq" id="XP_044935963.1"/>
    </source>
</evidence>
<dbReference type="RefSeq" id="XP_044935960.1">
    <property type="nucleotide sequence ID" value="XM_045080025.1"/>
</dbReference>
<dbReference type="GeneID" id="101691653"/>
<evidence type="ECO:0000313" key="4">
    <source>
        <dbReference type="RefSeq" id="XP_044935960.1"/>
    </source>
</evidence>
<keyword evidence="2" id="KW-1185">Reference proteome</keyword>
<dbReference type="AlphaFoldDB" id="A0A8U0S410"/>
<feature type="compositionally biased region" description="Basic residues" evidence="1">
    <location>
        <begin position="167"/>
        <end position="190"/>
    </location>
</feature>
<feature type="compositionally biased region" description="Basic and acidic residues" evidence="1">
    <location>
        <begin position="125"/>
        <end position="138"/>
    </location>
</feature>
<reference evidence="3 4" key="1">
    <citation type="submission" date="2025-04" db="UniProtKB">
        <authorList>
            <consortium name="RefSeq"/>
        </authorList>
    </citation>
    <scope>IDENTIFICATION</scope>
    <source>
        <tissue evidence="3 4">Brain</tissue>
    </source>
</reference>
<evidence type="ECO:0000313" key="5">
    <source>
        <dbReference type="RefSeq" id="XP_044935961.1"/>
    </source>
</evidence>
<feature type="compositionally biased region" description="Low complexity" evidence="1">
    <location>
        <begin position="44"/>
        <end position="58"/>
    </location>
</feature>
<feature type="region of interest" description="Disordered" evidence="1">
    <location>
        <begin position="167"/>
        <end position="194"/>
    </location>
</feature>
<dbReference type="RefSeq" id="XP_044935959.1">
    <property type="nucleotide sequence ID" value="XM_045080024.1"/>
</dbReference>
<dbReference type="CTD" id="79981"/>
<evidence type="ECO:0000256" key="1">
    <source>
        <dbReference type="SAM" id="MobiDB-lite"/>
    </source>
</evidence>
<sequence>MATLRMSLGVGDRFQEGTWGHPCARDSFSARGTGQSCPTLCEDPGPSQPGLSLQPSSGPRGGWTRQPLLLSGLEPFLRELGRSGGEVMEGGAPVTPWSCGGHMLGTESESRQETSACSPGARTETGTDRQVERQRQTETETGAVDSRLMMAWTLRSSWLGRTRWAARRRAVGRRAGRTHASSRTRRRAHRVMPPDCLGRGRGRCWATAESAREAGPHRPDAASPLRRRVPVRGLGAEAQRVLLRGLEAAGLSPDGPPDPESRPGPRAARGWLSRWPAVPQGCRLQGRPPAVSPPGCCLLPVLVPAAQRAAPARPSSPSSGCSSTSRTGGS</sequence>
<accession>A0A8U0S410</accession>
<organism evidence="2 7">
    <name type="scientific">Mustela putorius furo</name>
    <name type="common">European domestic ferret</name>
    <name type="synonym">Mustela furo</name>
    <dbReference type="NCBI Taxonomy" id="9669"/>
    <lineage>
        <taxon>Eukaryota</taxon>
        <taxon>Metazoa</taxon>
        <taxon>Chordata</taxon>
        <taxon>Craniata</taxon>
        <taxon>Vertebrata</taxon>
        <taxon>Euteleostomi</taxon>
        <taxon>Mammalia</taxon>
        <taxon>Eutheria</taxon>
        <taxon>Laurasiatheria</taxon>
        <taxon>Carnivora</taxon>
        <taxon>Caniformia</taxon>
        <taxon>Musteloidea</taxon>
        <taxon>Mustelidae</taxon>
        <taxon>Mustelinae</taxon>
        <taxon>Mustela</taxon>
    </lineage>
</organism>
<gene>
    <name evidence="3 4 5 6 7" type="primary">FRMD1</name>
</gene>
<feature type="region of interest" description="Disordered" evidence="1">
    <location>
        <begin position="105"/>
        <end position="142"/>
    </location>
</feature>
<dbReference type="Proteomes" id="UP000000715">
    <property type="component" value="Unplaced"/>
</dbReference>